<sequence length="977" mass="105438">MATPQSQHISLCNHKSTVSGSQKRPSTRLPVTSKEPGESLPGTQPRPETQYSGKSRHGDIGRNVERDGASQNERNAHPSYGTTYSRAHTPRTPVSQTLHPDGTMLTPSPAPPSHPQYVAGPSPAAKTPSLFSGSTVSAYESPRSALRRKPSTIDQYAFRAKTDPDSIQEHQELVEIAHDTISDPFPGSIFGIAFPPTGANRQDGKRAPKSKRGSTTVVEPQPVRTLVSPQPSTTNTTTKSHPRGHEGGTIQQSKSRVPSQTAESVASRLPTRNAPTSKETLSSRSQKDIRSKPRGTDLLFNDVSISQKAETVPTVSAAYQTERPPQTATAQVIDHASRRTGLPSSPAAYRDLGLPKSRSKDATTATQIASNSARPVQIPPEFAHLNVDVPPVKPSADTTAPRRPSRDGTPSLMEYQGPSPIVHSNLPPIYTSYHKRTPSLETPVSVTSPASSSSRRLFGFSPRSSSRDASPRVDFAISPPPSARLFSCGGTGSAKDAQPPVDRKGSPMIGPGPSPSKSPRFGFLHRKPKEEQKRLEKPRREPRRGPAADSAESPELLRAQTAMAMPAKSPQLVDIPRSQPPTPQTSQPLSPHVPRLSPIGRIPRVISRRDRERKLPDQSFSRPFAKSQPRPAVKPPGSFYAEIRHLASPPGSQPTSSTTGPSELASAGPKDNTPTDPSSVSAFDAYMSKTPVDEFIAFSPRKNSELSYTSSSGIASVSSKHTYQYHLTGAHGEEDVWHEYNDLLDEVLPEKTPLSTGSSLGQPFQYADIESDIERRVPINKPLPSLPLKYDINLGGLNTKRANLADVHDSRPPAAYAQPIDIPGTPFSISEYVAGYGDRTSGMAGSSSRLSMPWAHRSSMQPVRANHPPSRRSHASTHSRSMSLPETPFQQPHSPSADDVRNPQMLSSVAGETADKSVEAALLKRDALMTSKWLSFGRVLFSPAQDEAESGSDAKILVVDGLGKGKQSVYNLLDYAN</sequence>
<dbReference type="EMBL" id="JAMKPW020000038">
    <property type="protein sequence ID" value="KAK8200969.1"/>
    <property type="molecule type" value="Genomic_DNA"/>
</dbReference>
<evidence type="ECO:0000313" key="1">
    <source>
        <dbReference type="EMBL" id="KAK8200969.1"/>
    </source>
</evidence>
<comment type="caution">
    <text evidence="1">The sequence shown here is derived from an EMBL/GenBank/DDBJ whole genome shotgun (WGS) entry which is preliminary data.</text>
</comment>
<keyword evidence="2" id="KW-1185">Reference proteome</keyword>
<reference evidence="1" key="1">
    <citation type="submission" date="2024-02" db="EMBL/GenBank/DDBJ databases">
        <title>Metagenome Assembled Genome of Zalaria obscura JY119.</title>
        <authorList>
            <person name="Vighnesh L."/>
            <person name="Jagadeeshwari U."/>
            <person name="Venkata Ramana C."/>
            <person name="Sasikala C."/>
        </authorList>
    </citation>
    <scope>NUCLEOTIDE SEQUENCE</scope>
    <source>
        <strain evidence="1">JY119</strain>
    </source>
</reference>
<name>A0ACC3S9B9_9PEZI</name>
<accession>A0ACC3S9B9</accession>
<proteinExistence type="predicted"/>
<organism evidence="1 2">
    <name type="scientific">Zalaria obscura</name>
    <dbReference type="NCBI Taxonomy" id="2024903"/>
    <lineage>
        <taxon>Eukaryota</taxon>
        <taxon>Fungi</taxon>
        <taxon>Dikarya</taxon>
        <taxon>Ascomycota</taxon>
        <taxon>Pezizomycotina</taxon>
        <taxon>Dothideomycetes</taxon>
        <taxon>Dothideomycetidae</taxon>
        <taxon>Dothideales</taxon>
        <taxon>Zalariaceae</taxon>
        <taxon>Zalaria</taxon>
    </lineage>
</organism>
<evidence type="ECO:0000313" key="2">
    <source>
        <dbReference type="Proteomes" id="UP001320706"/>
    </source>
</evidence>
<gene>
    <name evidence="1" type="ORF">M8818_006289</name>
</gene>
<dbReference type="Proteomes" id="UP001320706">
    <property type="component" value="Unassembled WGS sequence"/>
</dbReference>
<protein>
    <submittedName>
        <fullName evidence="1">Uncharacterized protein</fullName>
    </submittedName>
</protein>